<accession>A0ABD1JVH7</accession>
<organism evidence="8 9">
    <name type="scientific">Coilia grayii</name>
    <name type="common">Gray's grenadier anchovy</name>
    <dbReference type="NCBI Taxonomy" id="363190"/>
    <lineage>
        <taxon>Eukaryota</taxon>
        <taxon>Metazoa</taxon>
        <taxon>Chordata</taxon>
        <taxon>Craniata</taxon>
        <taxon>Vertebrata</taxon>
        <taxon>Euteleostomi</taxon>
        <taxon>Actinopterygii</taxon>
        <taxon>Neopterygii</taxon>
        <taxon>Teleostei</taxon>
        <taxon>Clupei</taxon>
        <taxon>Clupeiformes</taxon>
        <taxon>Clupeoidei</taxon>
        <taxon>Engraulidae</taxon>
        <taxon>Coilinae</taxon>
        <taxon>Coilia</taxon>
    </lineage>
</organism>
<dbReference type="InterPro" id="IPR039808">
    <property type="entry name" value="Cadherin"/>
</dbReference>
<dbReference type="CDD" id="cd11304">
    <property type="entry name" value="Cadherin_repeat"/>
    <property type="match status" value="1"/>
</dbReference>
<feature type="transmembrane region" description="Helical" evidence="6">
    <location>
        <begin position="109"/>
        <end position="132"/>
    </location>
</feature>
<comment type="caution">
    <text evidence="8">The sequence shown here is derived from an EMBL/GenBank/DDBJ whole genome shotgun (WGS) entry which is preliminary data.</text>
</comment>
<evidence type="ECO:0000256" key="6">
    <source>
        <dbReference type="SAM" id="Phobius"/>
    </source>
</evidence>
<evidence type="ECO:0000256" key="4">
    <source>
        <dbReference type="ARBA" id="ARBA00023136"/>
    </source>
</evidence>
<reference evidence="8 9" key="1">
    <citation type="submission" date="2024-09" db="EMBL/GenBank/DDBJ databases">
        <title>A chromosome-level genome assembly of Gray's grenadier anchovy, Coilia grayii.</title>
        <authorList>
            <person name="Fu Z."/>
        </authorList>
    </citation>
    <scope>NUCLEOTIDE SEQUENCE [LARGE SCALE GENOMIC DNA]</scope>
    <source>
        <strain evidence="8">G4</strain>
        <tissue evidence="8">Muscle</tissue>
    </source>
</reference>
<dbReference type="AlphaFoldDB" id="A0ABD1JVH7"/>
<dbReference type="FunFam" id="2.60.40.60:FF:000014">
    <property type="entry name" value="Cadherin 8"/>
    <property type="match status" value="1"/>
</dbReference>
<dbReference type="SMART" id="SM00112">
    <property type="entry name" value="CA"/>
    <property type="match status" value="1"/>
</dbReference>
<dbReference type="InterPro" id="IPR002126">
    <property type="entry name" value="Cadherin-like_dom"/>
</dbReference>
<evidence type="ECO:0000256" key="2">
    <source>
        <dbReference type="ARBA" id="ARBA00022737"/>
    </source>
</evidence>
<evidence type="ECO:0000256" key="1">
    <source>
        <dbReference type="ARBA" id="ARBA00004370"/>
    </source>
</evidence>
<dbReference type="PROSITE" id="PS50268">
    <property type="entry name" value="CADHERIN_2"/>
    <property type="match status" value="1"/>
</dbReference>
<keyword evidence="4 6" id="KW-0472">Membrane</keyword>
<gene>
    <name evidence="8" type="ORF">ACEWY4_013159</name>
</gene>
<evidence type="ECO:0000313" key="8">
    <source>
        <dbReference type="EMBL" id="KAL2090896.1"/>
    </source>
</evidence>
<comment type="subcellular location">
    <subcellularLocation>
        <location evidence="1">Membrane</location>
    </subcellularLocation>
</comment>
<keyword evidence="6" id="KW-1133">Transmembrane helix</keyword>
<dbReference type="PANTHER" id="PTHR24027">
    <property type="entry name" value="CADHERIN-23"/>
    <property type="match status" value="1"/>
</dbReference>
<protein>
    <recommendedName>
        <fullName evidence="7">Cadherin domain-containing protein</fullName>
    </recommendedName>
</protein>
<evidence type="ECO:0000256" key="3">
    <source>
        <dbReference type="ARBA" id="ARBA00022837"/>
    </source>
</evidence>
<dbReference type="Proteomes" id="UP001591681">
    <property type="component" value="Unassembled WGS sequence"/>
</dbReference>
<dbReference type="InterPro" id="IPR015919">
    <property type="entry name" value="Cadherin-like_sf"/>
</dbReference>
<dbReference type="EMBL" id="JBHFQA010000011">
    <property type="protein sequence ID" value="KAL2090896.1"/>
    <property type="molecule type" value="Genomic_DNA"/>
</dbReference>
<sequence>MGFSGGSVIIIHTISVVDKDEPQSGHRFYFTLAPEASSNRHFTLMDAKGNTASIRTQRSGFNRHEQNVYLLPILVVDSGPPALSSTGTVTIHVCGCDRDGAIQSCNATAYVISAALSPGALIALLVCMLILIGKLSGHGLSDPWEMATGMKIECAGKKSKAAFIK</sequence>
<dbReference type="Gene3D" id="2.60.40.60">
    <property type="entry name" value="Cadherins"/>
    <property type="match status" value="1"/>
</dbReference>
<name>A0ABD1JVH7_9TELE</name>
<keyword evidence="3 5" id="KW-0106">Calcium</keyword>
<evidence type="ECO:0000259" key="7">
    <source>
        <dbReference type="PROSITE" id="PS50268"/>
    </source>
</evidence>
<dbReference type="SUPFAM" id="SSF49313">
    <property type="entry name" value="Cadherin-like"/>
    <property type="match status" value="1"/>
</dbReference>
<dbReference type="PANTHER" id="PTHR24027:SF311">
    <property type="entry name" value="CADHERIN-22"/>
    <property type="match status" value="1"/>
</dbReference>
<evidence type="ECO:0000256" key="5">
    <source>
        <dbReference type="PROSITE-ProRule" id="PRU00043"/>
    </source>
</evidence>
<keyword evidence="6" id="KW-0812">Transmembrane</keyword>
<keyword evidence="2" id="KW-0677">Repeat</keyword>
<proteinExistence type="predicted"/>
<dbReference type="GO" id="GO:0005509">
    <property type="term" value="F:calcium ion binding"/>
    <property type="evidence" value="ECO:0007669"/>
    <property type="project" value="UniProtKB-UniRule"/>
</dbReference>
<evidence type="ECO:0000313" key="9">
    <source>
        <dbReference type="Proteomes" id="UP001591681"/>
    </source>
</evidence>
<dbReference type="GO" id="GO:0016020">
    <property type="term" value="C:membrane"/>
    <property type="evidence" value="ECO:0007669"/>
    <property type="project" value="UniProtKB-SubCell"/>
</dbReference>
<dbReference type="Pfam" id="PF00028">
    <property type="entry name" value="Cadherin"/>
    <property type="match status" value="1"/>
</dbReference>
<feature type="domain" description="Cadherin" evidence="7">
    <location>
        <begin position="6"/>
        <end position="110"/>
    </location>
</feature>
<keyword evidence="9" id="KW-1185">Reference proteome</keyword>